<keyword evidence="5" id="KW-1185">Reference proteome</keyword>
<protein>
    <recommendedName>
        <fullName evidence="6">Glycosyl transferase family 1</fullName>
    </recommendedName>
</protein>
<dbReference type="InterPro" id="IPR028098">
    <property type="entry name" value="Glyco_trans_4-like_N"/>
</dbReference>
<organism evidence="4 5">
    <name type="scientific">Azospirillum thermophilum</name>
    <dbReference type="NCBI Taxonomy" id="2202148"/>
    <lineage>
        <taxon>Bacteria</taxon>
        <taxon>Pseudomonadati</taxon>
        <taxon>Pseudomonadota</taxon>
        <taxon>Alphaproteobacteria</taxon>
        <taxon>Rhodospirillales</taxon>
        <taxon>Azospirillaceae</taxon>
        <taxon>Azospirillum</taxon>
    </lineage>
</organism>
<dbReference type="Pfam" id="PF00534">
    <property type="entry name" value="Glycos_transf_1"/>
    <property type="match status" value="1"/>
</dbReference>
<dbReference type="InterPro" id="IPR001296">
    <property type="entry name" value="Glyco_trans_1"/>
</dbReference>
<evidence type="ECO:0000259" key="2">
    <source>
        <dbReference type="Pfam" id="PF00534"/>
    </source>
</evidence>
<feature type="compositionally biased region" description="Basic residues" evidence="1">
    <location>
        <begin position="26"/>
        <end position="37"/>
    </location>
</feature>
<dbReference type="AlphaFoldDB" id="A0A2S2CL21"/>
<gene>
    <name evidence="4" type="ORF">DEW08_02385</name>
</gene>
<dbReference type="PANTHER" id="PTHR45947:SF13">
    <property type="entry name" value="TRANSFERASE"/>
    <property type="match status" value="1"/>
</dbReference>
<dbReference type="PANTHER" id="PTHR45947">
    <property type="entry name" value="SULFOQUINOVOSYL TRANSFERASE SQD2"/>
    <property type="match status" value="1"/>
</dbReference>
<dbReference type="GO" id="GO:0016757">
    <property type="term" value="F:glycosyltransferase activity"/>
    <property type="evidence" value="ECO:0007669"/>
    <property type="project" value="InterPro"/>
</dbReference>
<reference evidence="5" key="1">
    <citation type="submission" date="2018-05" db="EMBL/GenBank/DDBJ databases">
        <title>Azospirillum thermophila sp. nov., a novel isolated from hot spring.</title>
        <authorList>
            <person name="Zhao Z."/>
        </authorList>
    </citation>
    <scope>NUCLEOTIDE SEQUENCE [LARGE SCALE GENOMIC DNA]</scope>
    <source>
        <strain evidence="5">CFH 70021</strain>
    </source>
</reference>
<feature type="domain" description="Glycosyl transferase family 1" evidence="2">
    <location>
        <begin position="296"/>
        <end position="447"/>
    </location>
</feature>
<dbReference type="KEGG" id="azz:DEW08_02385"/>
<name>A0A2S2CL21_9PROT</name>
<evidence type="ECO:0000313" key="5">
    <source>
        <dbReference type="Proteomes" id="UP000245629"/>
    </source>
</evidence>
<evidence type="ECO:0000259" key="3">
    <source>
        <dbReference type="Pfam" id="PF13439"/>
    </source>
</evidence>
<feature type="domain" description="Glycosyltransferase subfamily 4-like N-terminal" evidence="3">
    <location>
        <begin position="139"/>
        <end position="288"/>
    </location>
</feature>
<evidence type="ECO:0000256" key="1">
    <source>
        <dbReference type="SAM" id="MobiDB-lite"/>
    </source>
</evidence>
<dbReference type="Proteomes" id="UP000245629">
    <property type="component" value="Chromosome 1"/>
</dbReference>
<dbReference type="EMBL" id="CP029352">
    <property type="protein sequence ID" value="AWK85181.1"/>
    <property type="molecule type" value="Genomic_DNA"/>
</dbReference>
<dbReference type="SUPFAM" id="SSF53756">
    <property type="entry name" value="UDP-Glycosyltransferase/glycogen phosphorylase"/>
    <property type="match status" value="1"/>
</dbReference>
<dbReference type="InterPro" id="IPR050194">
    <property type="entry name" value="Glycosyltransferase_grp1"/>
</dbReference>
<feature type="compositionally biased region" description="Basic and acidic residues" evidence="1">
    <location>
        <begin position="1"/>
        <end position="17"/>
    </location>
</feature>
<dbReference type="Pfam" id="PF13439">
    <property type="entry name" value="Glyco_transf_4"/>
    <property type="match status" value="1"/>
</dbReference>
<accession>A0A2S2CL21</accession>
<sequence length="498" mass="54525">MHHWSTDHRTERRDHDILPNPTRPPPRPRGRAGRRGHGTGPDRASPSPVAGRNSFRDASPESYTAFGGNPPRPARRCCLCRWTGDLTMRILLVHERYRQRGGEDVVVETEQALLAAHGADVATLIDDNARIGDAGSLRLAAGTVWSREGYGMVSRAVAEHRPDILHVHNTFPLLSPSIYYAAQRHGIPVVQTLHNFRLMCANGFMLRDGKACDLCLERTVKWPAVRHACYRDSRLASAAVAAMAGFHHGIGTWRSKVDLFLALNPHSRNLFIKGGLPPDRVAVCPPAVRDPGPRPAENDDRAGALFVGRLSQEKGLEPLIEAWRGIDAPLDIIGEGPLGERLAREAPPQVRFLGGMSYEGVSAAMTRSSILLFPSLWYENFPLVVAEAMAHGLPVLASADSAVVHMISDGETGAFALAGDVADWRNRLSALMARPDRLRRMGRAARTMFETRFSDAPAYERRMALYRQVLAARAHPAPDAGRKARGIIADGQDQGKAG</sequence>
<evidence type="ECO:0000313" key="4">
    <source>
        <dbReference type="EMBL" id="AWK85181.1"/>
    </source>
</evidence>
<dbReference type="Gene3D" id="3.40.50.2000">
    <property type="entry name" value="Glycogen Phosphorylase B"/>
    <property type="match status" value="2"/>
</dbReference>
<proteinExistence type="predicted"/>
<evidence type="ECO:0008006" key="6">
    <source>
        <dbReference type="Google" id="ProtNLM"/>
    </source>
</evidence>
<feature type="region of interest" description="Disordered" evidence="1">
    <location>
        <begin position="1"/>
        <end position="68"/>
    </location>
</feature>